<dbReference type="RefSeq" id="WP_371836964.1">
    <property type="nucleotide sequence ID" value="NZ_JBGMEK010000001.1"/>
</dbReference>
<evidence type="ECO:0000259" key="1">
    <source>
        <dbReference type="Pfam" id="PF03235"/>
    </source>
</evidence>
<comment type="caution">
    <text evidence="2">The sequence shown here is derived from an EMBL/GenBank/DDBJ whole genome shotgun (WGS) entry which is preliminary data.</text>
</comment>
<proteinExistence type="predicted"/>
<protein>
    <submittedName>
        <fullName evidence="2">DUF262 domain-containing protein</fullName>
    </submittedName>
</protein>
<organism evidence="2 3">
    <name type="scientific">Microbulbifer epialgicus</name>
    <dbReference type="NCBI Taxonomy" id="393907"/>
    <lineage>
        <taxon>Bacteria</taxon>
        <taxon>Pseudomonadati</taxon>
        <taxon>Pseudomonadota</taxon>
        <taxon>Gammaproteobacteria</taxon>
        <taxon>Cellvibrionales</taxon>
        <taxon>Microbulbiferaceae</taxon>
        <taxon>Microbulbifer</taxon>
    </lineage>
</organism>
<evidence type="ECO:0000313" key="3">
    <source>
        <dbReference type="Proteomes" id="UP001569428"/>
    </source>
</evidence>
<keyword evidence="3" id="KW-1185">Reference proteome</keyword>
<dbReference type="PANTHER" id="PTHR39639">
    <property type="entry name" value="CHROMOSOME 16, WHOLE GENOME SHOTGUN SEQUENCE"/>
    <property type="match status" value="1"/>
</dbReference>
<sequence>MVPGEKNRIPKPIDQGKHCESGIYYLWDNYKKFNRLIRSGDEPLLTVESDRYVCGLPLPSFQRTFCWSEAQQVAFIESAWLGLHLGTFTHHHIDWEIDGTPKPFSGWVIDGQQRLTSVQNYLEDKFKIFNLYFSELNKIERSRFMRIKFAHYEAKLSNELQIRNLYNRLAFGGTAHKAHEKA</sequence>
<dbReference type="Proteomes" id="UP001569428">
    <property type="component" value="Unassembled WGS sequence"/>
</dbReference>
<gene>
    <name evidence="2" type="ORF">ACCI49_00305</name>
</gene>
<dbReference type="InterPro" id="IPR004919">
    <property type="entry name" value="GmrSD_N"/>
</dbReference>
<name>A0ABV4NUZ2_9GAMM</name>
<evidence type="ECO:0000313" key="2">
    <source>
        <dbReference type="EMBL" id="MFA0809343.1"/>
    </source>
</evidence>
<reference evidence="2 3" key="1">
    <citation type="submission" date="2024-08" db="EMBL/GenBank/DDBJ databases">
        <authorList>
            <person name="Ishaq N."/>
        </authorList>
    </citation>
    <scope>NUCLEOTIDE SEQUENCE [LARGE SCALE GENOMIC DNA]</scope>
    <source>
        <strain evidence="2 3">DSM 18651</strain>
    </source>
</reference>
<dbReference type="EMBL" id="JBGMEK010000001">
    <property type="protein sequence ID" value="MFA0809343.1"/>
    <property type="molecule type" value="Genomic_DNA"/>
</dbReference>
<dbReference type="Pfam" id="PF03235">
    <property type="entry name" value="GmrSD_N"/>
    <property type="match status" value="1"/>
</dbReference>
<accession>A0ABV4NUZ2</accession>
<dbReference type="PANTHER" id="PTHR39639:SF1">
    <property type="entry name" value="DUF262 DOMAIN-CONTAINING PROTEIN"/>
    <property type="match status" value="1"/>
</dbReference>
<feature type="domain" description="GmrSD restriction endonucleases N-terminal" evidence="1">
    <location>
        <begin position="58"/>
        <end position="150"/>
    </location>
</feature>